<keyword evidence="1" id="KW-0805">Transcription regulation</keyword>
<dbReference type="InterPro" id="IPR036388">
    <property type="entry name" value="WH-like_DNA-bd_sf"/>
</dbReference>
<evidence type="ECO:0000256" key="1">
    <source>
        <dbReference type="ARBA" id="ARBA00023015"/>
    </source>
</evidence>
<proteinExistence type="predicted"/>
<evidence type="ECO:0000313" key="7">
    <source>
        <dbReference type="Proteomes" id="UP000256661"/>
    </source>
</evidence>
<dbReference type="GO" id="GO:0006950">
    <property type="term" value="P:response to stress"/>
    <property type="evidence" value="ECO:0007669"/>
    <property type="project" value="TreeGrafter"/>
</dbReference>
<dbReference type="SMART" id="SM00347">
    <property type="entry name" value="HTH_MARR"/>
    <property type="match status" value="1"/>
</dbReference>
<protein>
    <submittedName>
        <fullName evidence="6">MarR family transcriptional regulator</fullName>
    </submittedName>
</protein>
<dbReference type="PANTHER" id="PTHR33164:SF64">
    <property type="entry name" value="TRANSCRIPTIONAL REGULATOR SLYA"/>
    <property type="match status" value="1"/>
</dbReference>
<organism evidence="6 7">
    <name type="scientific">Thermomonospora umbrina</name>
    <dbReference type="NCBI Taxonomy" id="111806"/>
    <lineage>
        <taxon>Bacteria</taxon>
        <taxon>Bacillati</taxon>
        <taxon>Actinomycetota</taxon>
        <taxon>Actinomycetes</taxon>
        <taxon>Streptosporangiales</taxon>
        <taxon>Thermomonosporaceae</taxon>
        <taxon>Thermomonospora</taxon>
    </lineage>
</organism>
<gene>
    <name evidence="6" type="ORF">DFJ69_1467</name>
</gene>
<dbReference type="EMBL" id="QTTT01000001">
    <property type="protein sequence ID" value="REE96045.1"/>
    <property type="molecule type" value="Genomic_DNA"/>
</dbReference>
<dbReference type="GO" id="GO:0003700">
    <property type="term" value="F:DNA-binding transcription factor activity"/>
    <property type="evidence" value="ECO:0007669"/>
    <property type="project" value="InterPro"/>
</dbReference>
<dbReference type="GO" id="GO:0003677">
    <property type="term" value="F:DNA binding"/>
    <property type="evidence" value="ECO:0007669"/>
    <property type="project" value="UniProtKB-KW"/>
</dbReference>
<dbReference type="SUPFAM" id="SSF46785">
    <property type="entry name" value="Winged helix' DNA-binding domain"/>
    <property type="match status" value="1"/>
</dbReference>
<dbReference type="Proteomes" id="UP000256661">
    <property type="component" value="Unassembled WGS sequence"/>
</dbReference>
<keyword evidence="7" id="KW-1185">Reference proteome</keyword>
<accession>A0A3D9SSU8</accession>
<dbReference type="PANTHER" id="PTHR33164">
    <property type="entry name" value="TRANSCRIPTIONAL REGULATOR, MARR FAMILY"/>
    <property type="match status" value="1"/>
</dbReference>
<feature type="region of interest" description="Disordered" evidence="4">
    <location>
        <begin position="148"/>
        <end position="185"/>
    </location>
</feature>
<dbReference type="PROSITE" id="PS50995">
    <property type="entry name" value="HTH_MARR_2"/>
    <property type="match status" value="1"/>
</dbReference>
<dbReference type="InterPro" id="IPR039422">
    <property type="entry name" value="MarR/SlyA-like"/>
</dbReference>
<keyword evidence="3" id="KW-0804">Transcription</keyword>
<reference evidence="6 7" key="1">
    <citation type="submission" date="2018-08" db="EMBL/GenBank/DDBJ databases">
        <title>Sequencing the genomes of 1000 actinobacteria strains.</title>
        <authorList>
            <person name="Klenk H.-P."/>
        </authorList>
    </citation>
    <scope>NUCLEOTIDE SEQUENCE [LARGE SCALE GENOMIC DNA]</scope>
    <source>
        <strain evidence="6 7">DSM 43927</strain>
    </source>
</reference>
<dbReference type="Gene3D" id="1.10.10.10">
    <property type="entry name" value="Winged helix-like DNA-binding domain superfamily/Winged helix DNA-binding domain"/>
    <property type="match status" value="1"/>
</dbReference>
<name>A0A3D9SSU8_9ACTN</name>
<evidence type="ECO:0000313" key="6">
    <source>
        <dbReference type="EMBL" id="REE96045.1"/>
    </source>
</evidence>
<feature type="domain" description="HTH marR-type" evidence="5">
    <location>
        <begin position="1"/>
        <end position="146"/>
    </location>
</feature>
<evidence type="ECO:0000256" key="3">
    <source>
        <dbReference type="ARBA" id="ARBA00023163"/>
    </source>
</evidence>
<evidence type="ECO:0000256" key="4">
    <source>
        <dbReference type="SAM" id="MobiDB-lite"/>
    </source>
</evidence>
<sequence>MVVSAGAHGGPGVSPGFLLWRATLGWQREVGMALKPLELTYVQFVLLEGLWRFDAQGRHPSQRELADQTSADVMMTSQVVRVLEGKALLRRAVDPRDARKRVLTITEDGRRLAERAMRVVREAEDVYFSGVPDRRALLAALSRLAFPGDFPRAGPASPEGLHRGLSGAYSPERGAGRDGGGPDAR</sequence>
<evidence type="ECO:0000256" key="2">
    <source>
        <dbReference type="ARBA" id="ARBA00023125"/>
    </source>
</evidence>
<evidence type="ECO:0000259" key="5">
    <source>
        <dbReference type="PROSITE" id="PS50995"/>
    </source>
</evidence>
<dbReference type="AlphaFoldDB" id="A0A3D9SSU8"/>
<keyword evidence="2" id="KW-0238">DNA-binding</keyword>
<comment type="caution">
    <text evidence="6">The sequence shown here is derived from an EMBL/GenBank/DDBJ whole genome shotgun (WGS) entry which is preliminary data.</text>
</comment>
<dbReference type="InterPro" id="IPR000835">
    <property type="entry name" value="HTH_MarR-typ"/>
</dbReference>
<dbReference type="InterPro" id="IPR036390">
    <property type="entry name" value="WH_DNA-bd_sf"/>
</dbReference>